<dbReference type="CDD" id="cd00018">
    <property type="entry name" value="AP2"/>
    <property type="match status" value="1"/>
</dbReference>
<evidence type="ECO:0000259" key="9">
    <source>
        <dbReference type="PROSITE" id="PS51032"/>
    </source>
</evidence>
<comment type="subcellular location">
    <subcellularLocation>
        <location evidence="1">Nucleus</location>
    </subcellularLocation>
</comment>
<dbReference type="SMART" id="SM00380">
    <property type="entry name" value="AP2"/>
    <property type="match status" value="1"/>
</dbReference>
<proteinExistence type="inferred from homology"/>
<keyword evidence="2" id="KW-0805">Transcription regulation</keyword>
<feature type="compositionally biased region" description="Low complexity" evidence="8">
    <location>
        <begin position="52"/>
        <end position="62"/>
    </location>
</feature>
<keyword evidence="3" id="KW-0238">DNA-binding</keyword>
<comment type="caution">
    <text evidence="10">The sequence shown here is derived from an EMBL/GenBank/DDBJ whole genome shotgun (WGS) entry which is preliminary data.</text>
</comment>
<dbReference type="InterPro" id="IPR016177">
    <property type="entry name" value="DNA-bd_dom_sf"/>
</dbReference>
<dbReference type="InterPro" id="IPR001471">
    <property type="entry name" value="AP2/ERF_dom"/>
</dbReference>
<name>A0A444ZFK5_ARAHY</name>
<dbReference type="STRING" id="3818.A0A444ZFK5"/>
<evidence type="ECO:0000256" key="2">
    <source>
        <dbReference type="ARBA" id="ARBA00023015"/>
    </source>
</evidence>
<dbReference type="GO" id="GO:0003700">
    <property type="term" value="F:DNA-binding transcription factor activity"/>
    <property type="evidence" value="ECO:0007669"/>
    <property type="project" value="InterPro"/>
</dbReference>
<dbReference type="Gene3D" id="3.30.730.10">
    <property type="entry name" value="AP2/ERF domain"/>
    <property type="match status" value="1"/>
</dbReference>
<evidence type="ECO:0000256" key="6">
    <source>
        <dbReference type="ARBA" id="ARBA00023242"/>
    </source>
</evidence>
<keyword evidence="5" id="KW-0804">Transcription</keyword>
<dbReference type="AlphaFoldDB" id="A0A444ZFK5"/>
<evidence type="ECO:0000256" key="3">
    <source>
        <dbReference type="ARBA" id="ARBA00023125"/>
    </source>
</evidence>
<dbReference type="GO" id="GO:0005634">
    <property type="term" value="C:nucleus"/>
    <property type="evidence" value="ECO:0007669"/>
    <property type="project" value="UniProtKB-SubCell"/>
</dbReference>
<reference evidence="10 11" key="1">
    <citation type="submission" date="2019-01" db="EMBL/GenBank/DDBJ databases">
        <title>Sequencing of cultivated peanut Arachis hypogaea provides insights into genome evolution and oil improvement.</title>
        <authorList>
            <person name="Chen X."/>
        </authorList>
    </citation>
    <scope>NUCLEOTIDE SEQUENCE [LARGE SCALE GENOMIC DNA]</scope>
    <source>
        <strain evidence="11">cv. Fuhuasheng</strain>
        <tissue evidence="10">Leaves</tissue>
    </source>
</reference>
<evidence type="ECO:0000256" key="4">
    <source>
        <dbReference type="ARBA" id="ARBA00023159"/>
    </source>
</evidence>
<dbReference type="PANTHER" id="PTHR31839:SF85">
    <property type="entry name" value="AP2_ERF DOMAIN-CONTAINING PROTEIN"/>
    <property type="match status" value="1"/>
</dbReference>
<evidence type="ECO:0000256" key="5">
    <source>
        <dbReference type="ARBA" id="ARBA00023163"/>
    </source>
</evidence>
<dbReference type="InterPro" id="IPR045277">
    <property type="entry name" value="DRE1A-I"/>
</dbReference>
<dbReference type="Pfam" id="PF00847">
    <property type="entry name" value="AP2"/>
    <property type="match status" value="1"/>
</dbReference>
<evidence type="ECO:0000313" key="11">
    <source>
        <dbReference type="Proteomes" id="UP000289738"/>
    </source>
</evidence>
<sequence length="227" mass="25058">MLNMKNNNRNNNPAPLCPPLQVQYDYHHGYDYSSLLFSSSYSLAAPANTAAATAAPNSTSSPHSGTGKYRGTRCRSRKWVSEIREPRKSNRIWLGTYPTPEMAATAYDVAALALRGPNAYLNFPNFMLAYPIPASLSAPDIRAAAAAAAEARLVTPPPPPPLPTPPENPSEILGEYFDEEEVWNMPSLIEDMARGMLMSPPRMVESFSSEDFAECYSDLYSTLWSTW</sequence>
<dbReference type="EMBL" id="SDMP01000014">
    <property type="protein sequence ID" value="RYR12934.1"/>
    <property type="molecule type" value="Genomic_DNA"/>
</dbReference>
<evidence type="ECO:0000256" key="1">
    <source>
        <dbReference type="ARBA" id="ARBA00004123"/>
    </source>
</evidence>
<accession>A0A444ZFK5</accession>
<organism evidence="10 11">
    <name type="scientific">Arachis hypogaea</name>
    <name type="common">Peanut</name>
    <dbReference type="NCBI Taxonomy" id="3818"/>
    <lineage>
        <taxon>Eukaryota</taxon>
        <taxon>Viridiplantae</taxon>
        <taxon>Streptophyta</taxon>
        <taxon>Embryophyta</taxon>
        <taxon>Tracheophyta</taxon>
        <taxon>Spermatophyta</taxon>
        <taxon>Magnoliopsida</taxon>
        <taxon>eudicotyledons</taxon>
        <taxon>Gunneridae</taxon>
        <taxon>Pentapetalae</taxon>
        <taxon>rosids</taxon>
        <taxon>fabids</taxon>
        <taxon>Fabales</taxon>
        <taxon>Fabaceae</taxon>
        <taxon>Papilionoideae</taxon>
        <taxon>50 kb inversion clade</taxon>
        <taxon>dalbergioids sensu lato</taxon>
        <taxon>Dalbergieae</taxon>
        <taxon>Pterocarpus clade</taxon>
        <taxon>Arachis</taxon>
    </lineage>
</organism>
<dbReference type="Proteomes" id="UP000289738">
    <property type="component" value="Chromosome B04"/>
</dbReference>
<gene>
    <name evidence="10" type="ORF">Ahy_B04g070203</name>
</gene>
<dbReference type="PANTHER" id="PTHR31839">
    <property type="entry name" value="DEHYDRATION-RESPONSIVE ELEMENT-BINDING PROTEIN 1D"/>
    <property type="match status" value="1"/>
</dbReference>
<evidence type="ECO:0000313" key="10">
    <source>
        <dbReference type="EMBL" id="RYR12934.1"/>
    </source>
</evidence>
<dbReference type="GO" id="GO:0003677">
    <property type="term" value="F:DNA binding"/>
    <property type="evidence" value="ECO:0007669"/>
    <property type="project" value="UniProtKB-KW"/>
</dbReference>
<keyword evidence="11" id="KW-1185">Reference proteome</keyword>
<dbReference type="PROSITE" id="PS51032">
    <property type="entry name" value="AP2_ERF"/>
    <property type="match status" value="1"/>
</dbReference>
<feature type="domain" description="AP2/ERF" evidence="9">
    <location>
        <begin position="68"/>
        <end position="124"/>
    </location>
</feature>
<keyword evidence="6" id="KW-0539">Nucleus</keyword>
<feature type="region of interest" description="Disordered" evidence="8">
    <location>
        <begin position="52"/>
        <end position="72"/>
    </location>
</feature>
<keyword evidence="4" id="KW-0010">Activator</keyword>
<evidence type="ECO:0000256" key="8">
    <source>
        <dbReference type="SAM" id="MobiDB-lite"/>
    </source>
</evidence>
<comment type="similarity">
    <text evidence="7">Belongs to the AP2/ERF transcription factor family. ERF subfamily.</text>
</comment>
<evidence type="ECO:0000256" key="7">
    <source>
        <dbReference type="ARBA" id="ARBA00024343"/>
    </source>
</evidence>
<protein>
    <recommendedName>
        <fullName evidence="9">AP2/ERF domain-containing protein</fullName>
    </recommendedName>
</protein>
<dbReference type="SUPFAM" id="SSF54171">
    <property type="entry name" value="DNA-binding domain"/>
    <property type="match status" value="1"/>
</dbReference>
<dbReference type="InterPro" id="IPR036955">
    <property type="entry name" value="AP2/ERF_dom_sf"/>
</dbReference>